<dbReference type="EMBL" id="JBICRM010000004">
    <property type="protein sequence ID" value="MFG1703238.1"/>
    <property type="molecule type" value="Genomic_DNA"/>
</dbReference>
<comment type="caution">
    <text evidence="2">The sequence shown here is derived from an EMBL/GenBank/DDBJ whole genome shotgun (WGS) entry which is preliminary data.</text>
</comment>
<dbReference type="Gene3D" id="3.30.110.120">
    <property type="match status" value="1"/>
</dbReference>
<dbReference type="PANTHER" id="PTHR42959">
    <property type="entry name" value="CARBAMOYLTRANSFERASE"/>
    <property type="match status" value="1"/>
</dbReference>
<proteinExistence type="predicted"/>
<dbReference type="Gene3D" id="3.90.870.40">
    <property type="match status" value="1"/>
</dbReference>
<name>A0ABW7AAH4_9ACTN</name>
<keyword evidence="3" id="KW-1185">Reference proteome</keyword>
<dbReference type="SUPFAM" id="SSF55821">
    <property type="entry name" value="YrdC/RibB"/>
    <property type="match status" value="1"/>
</dbReference>
<dbReference type="Proteomes" id="UP001603978">
    <property type="component" value="Unassembled WGS sequence"/>
</dbReference>
<protein>
    <submittedName>
        <fullName evidence="2">Sua5/YciO/YrdC/YwlC family protein</fullName>
    </submittedName>
</protein>
<gene>
    <name evidence="2" type="ORF">ACFLIM_08595</name>
</gene>
<evidence type="ECO:0000313" key="3">
    <source>
        <dbReference type="Proteomes" id="UP001603978"/>
    </source>
</evidence>
<reference evidence="2 3" key="1">
    <citation type="submission" date="2024-10" db="EMBL/GenBank/DDBJ databases">
        <authorList>
            <person name="Topkara A.R."/>
            <person name="Saygin H."/>
        </authorList>
    </citation>
    <scope>NUCLEOTIDE SEQUENCE [LARGE SCALE GENOMIC DNA]</scope>
    <source>
        <strain evidence="2 3">M3C6</strain>
    </source>
</reference>
<sequence length="121" mass="12645">MAPGNRSLGLMLPYTALHHLLLAELAEPVVLTGGNVCEEPIALEDADALTRLSGIADAFLVHDRAIHVRTDDSVVRPMAGQATVLRRARGYAPEPLTLPGAAAADLAAGVDTHVIAARDHA</sequence>
<feature type="domain" description="YrdC-like" evidence="1">
    <location>
        <begin position="1"/>
        <end position="90"/>
    </location>
</feature>
<dbReference type="InterPro" id="IPR051060">
    <property type="entry name" value="Carbamoyltrans_HypF-like"/>
</dbReference>
<evidence type="ECO:0000259" key="1">
    <source>
        <dbReference type="PROSITE" id="PS51163"/>
    </source>
</evidence>
<dbReference type="InterPro" id="IPR006070">
    <property type="entry name" value="Sua5-like_dom"/>
</dbReference>
<accession>A0ABW7AAH4</accession>
<dbReference type="RefSeq" id="WP_393163792.1">
    <property type="nucleotide sequence ID" value="NZ_JBICRM010000004.1"/>
</dbReference>
<organism evidence="2 3">
    <name type="scientific">Nonomuraea marmarensis</name>
    <dbReference type="NCBI Taxonomy" id="3351344"/>
    <lineage>
        <taxon>Bacteria</taxon>
        <taxon>Bacillati</taxon>
        <taxon>Actinomycetota</taxon>
        <taxon>Actinomycetes</taxon>
        <taxon>Streptosporangiales</taxon>
        <taxon>Streptosporangiaceae</taxon>
        <taxon>Nonomuraea</taxon>
    </lineage>
</organism>
<dbReference type="Pfam" id="PF01300">
    <property type="entry name" value="Sua5_yciO_yrdC"/>
    <property type="match status" value="1"/>
</dbReference>
<dbReference type="InterPro" id="IPR017945">
    <property type="entry name" value="DHBP_synth_RibB-like_a/b_dom"/>
</dbReference>
<dbReference type="PANTHER" id="PTHR42959:SF1">
    <property type="entry name" value="CARBAMOYLTRANSFERASE HYPF"/>
    <property type="match status" value="1"/>
</dbReference>
<evidence type="ECO:0000313" key="2">
    <source>
        <dbReference type="EMBL" id="MFG1703238.1"/>
    </source>
</evidence>
<dbReference type="PROSITE" id="PS51163">
    <property type="entry name" value="YRDC"/>
    <property type="match status" value="1"/>
</dbReference>